<dbReference type="AlphaFoldDB" id="A0A9P7A1T2"/>
<organism evidence="2 3">
    <name type="scientific">Suillus placidus</name>
    <dbReference type="NCBI Taxonomy" id="48579"/>
    <lineage>
        <taxon>Eukaryota</taxon>
        <taxon>Fungi</taxon>
        <taxon>Dikarya</taxon>
        <taxon>Basidiomycota</taxon>
        <taxon>Agaricomycotina</taxon>
        <taxon>Agaricomycetes</taxon>
        <taxon>Agaricomycetidae</taxon>
        <taxon>Boletales</taxon>
        <taxon>Suillineae</taxon>
        <taxon>Suillaceae</taxon>
        <taxon>Suillus</taxon>
    </lineage>
</organism>
<keyword evidence="1" id="KW-0694">RNA-binding</keyword>
<proteinExistence type="predicted"/>
<reference evidence="2" key="1">
    <citation type="journal article" date="2020" name="New Phytol.">
        <title>Comparative genomics reveals dynamic genome evolution in host specialist ectomycorrhizal fungi.</title>
        <authorList>
            <person name="Lofgren L.A."/>
            <person name="Nguyen N.H."/>
            <person name="Vilgalys R."/>
            <person name="Ruytinx J."/>
            <person name="Liao H.L."/>
            <person name="Branco S."/>
            <person name="Kuo A."/>
            <person name="LaButti K."/>
            <person name="Lipzen A."/>
            <person name="Andreopoulos W."/>
            <person name="Pangilinan J."/>
            <person name="Riley R."/>
            <person name="Hundley H."/>
            <person name="Na H."/>
            <person name="Barry K."/>
            <person name="Grigoriev I.V."/>
            <person name="Stajich J.E."/>
            <person name="Kennedy P.G."/>
        </authorList>
    </citation>
    <scope>NUCLEOTIDE SEQUENCE</scope>
    <source>
        <strain evidence="2">DOB743</strain>
    </source>
</reference>
<evidence type="ECO:0008006" key="4">
    <source>
        <dbReference type="Google" id="ProtNLM"/>
    </source>
</evidence>
<keyword evidence="3" id="KW-1185">Reference proteome</keyword>
<gene>
    <name evidence="2" type="ORF">EV702DRAFT_924757</name>
</gene>
<comment type="caution">
    <text evidence="2">The sequence shown here is derived from an EMBL/GenBank/DDBJ whole genome shotgun (WGS) entry which is preliminary data.</text>
</comment>
<dbReference type="InterPro" id="IPR012677">
    <property type="entry name" value="Nucleotide-bd_a/b_plait_sf"/>
</dbReference>
<dbReference type="Gene3D" id="3.30.70.330">
    <property type="match status" value="1"/>
</dbReference>
<sequence>QSQAPYGLHLQSNGGAPAVLARPMGSVGQMDVSKSVNSGRPEEISTIFVVGFPDDMQEREFQNMFTFSSGFEAATLTIPNKESTMYGSVSDTTSTTPSLSGLPLRGSAYAGYLGAGSHDPYNVVTVNQGGVVIDDGRDGPATSWPPHAILLDEPSHFQVGRGLDGQPPRKQIIGFAKFHTRQEALEARDWLQGCCVDVKKGAILKAKMAKKNLHTKRGIG</sequence>
<dbReference type="OrthoDB" id="431169at2759"/>
<dbReference type="GO" id="GO:0003723">
    <property type="term" value="F:RNA binding"/>
    <property type="evidence" value="ECO:0007669"/>
    <property type="project" value="UniProtKB-KW"/>
</dbReference>
<protein>
    <recommendedName>
        <fullName evidence="4">RRM domain-containing protein</fullName>
    </recommendedName>
</protein>
<dbReference type="EMBL" id="JABBWD010000007">
    <property type="protein sequence ID" value="KAG1780940.1"/>
    <property type="molecule type" value="Genomic_DNA"/>
</dbReference>
<feature type="non-terminal residue" evidence="2">
    <location>
        <position position="220"/>
    </location>
</feature>
<dbReference type="Proteomes" id="UP000714275">
    <property type="component" value="Unassembled WGS sequence"/>
</dbReference>
<accession>A0A9P7A1T2</accession>
<evidence type="ECO:0000313" key="2">
    <source>
        <dbReference type="EMBL" id="KAG1780940.1"/>
    </source>
</evidence>
<dbReference type="PANTHER" id="PTHR10501">
    <property type="entry name" value="U1 SMALL NUCLEAR RIBONUCLEOPROTEIN A/U2 SMALL NUCLEAR RIBONUCLEOPROTEIN B"/>
    <property type="match status" value="1"/>
</dbReference>
<evidence type="ECO:0000313" key="3">
    <source>
        <dbReference type="Proteomes" id="UP000714275"/>
    </source>
</evidence>
<feature type="non-terminal residue" evidence="2">
    <location>
        <position position="1"/>
    </location>
</feature>
<name>A0A9P7A1T2_9AGAM</name>
<evidence type="ECO:0000256" key="1">
    <source>
        <dbReference type="ARBA" id="ARBA00022884"/>
    </source>
</evidence>